<dbReference type="RefSeq" id="WP_069206382.1">
    <property type="nucleotide sequence ID" value="NZ_CP014168.1"/>
</dbReference>
<keyword evidence="4" id="KW-0804">Transcription</keyword>
<dbReference type="CDD" id="cd08432">
    <property type="entry name" value="PBP2_GcdR_TrpI_HvrB_AmpR_like"/>
    <property type="match status" value="1"/>
</dbReference>
<dbReference type="InterPro" id="IPR000847">
    <property type="entry name" value="LysR_HTH_N"/>
</dbReference>
<dbReference type="InterPro" id="IPR036388">
    <property type="entry name" value="WH-like_DNA-bd_sf"/>
</dbReference>
<proteinExistence type="inferred from homology"/>
<keyword evidence="3" id="KW-0238">DNA-binding</keyword>
<dbReference type="PANTHER" id="PTHR30537:SF74">
    <property type="entry name" value="HTH-TYPE TRANSCRIPTIONAL REGULATOR TRPI"/>
    <property type="match status" value="1"/>
</dbReference>
<dbReference type="GO" id="GO:0006351">
    <property type="term" value="P:DNA-templated transcription"/>
    <property type="evidence" value="ECO:0007669"/>
    <property type="project" value="TreeGrafter"/>
</dbReference>
<dbReference type="EMBL" id="CP014168">
    <property type="protein sequence ID" value="AOH85855.1"/>
    <property type="molecule type" value="Genomic_DNA"/>
</dbReference>
<evidence type="ECO:0000256" key="4">
    <source>
        <dbReference type="ARBA" id="ARBA00023163"/>
    </source>
</evidence>
<reference evidence="6 7" key="1">
    <citation type="submission" date="2016-01" db="EMBL/GenBank/DDBJ databases">
        <title>Complete genome and mega plasmid sequence of Sphingomonas panacis DCY99 elicits systemic resistance in rice to Xanthomonas oryzae.</title>
        <authorList>
            <person name="Kim Y.J."/>
            <person name="Yang D.C."/>
            <person name="Sing P."/>
        </authorList>
    </citation>
    <scope>NUCLEOTIDE SEQUENCE [LARGE SCALE GENOMIC DNA]</scope>
    <source>
        <strain evidence="6 7">DCY99</strain>
    </source>
</reference>
<dbReference type="OrthoDB" id="9813056at2"/>
<dbReference type="PANTHER" id="PTHR30537">
    <property type="entry name" value="HTH-TYPE TRANSCRIPTIONAL REGULATOR"/>
    <property type="match status" value="1"/>
</dbReference>
<dbReference type="STRING" id="1560345.AWL63_19750"/>
<dbReference type="SUPFAM" id="SSF46785">
    <property type="entry name" value="Winged helix' DNA-binding domain"/>
    <property type="match status" value="1"/>
</dbReference>
<sequence length="326" mass="36638">MRYRLPSLNALRALEAAGRRGSLSAAAKELGVSVGAVSRHITLLEGHFGRTLLRRQTSGVEPTPDCAAYLLSLGRAFEEIDIASHRLATERQQDNRLRLRFYSTFTTEWLSGRLAGFRSLHPEIHLDLSLSIKDAEWRDDDFDMALTGRPPLGDDFRCDALFETYLALVCSPAFLDGRDRIAPEDIRREILLISPREAELWPPLLEALRVPDHDNQQRIVFDSLSMTYQAARRGAGLAMGNLFLIADDLREGRLTIPMDHILAVRLPHYVVTRRGRPDGPALNAFRHWLLESTHEAAAHLDEFMKCRTIQTLPLGRGASQALATEV</sequence>
<evidence type="ECO:0000256" key="2">
    <source>
        <dbReference type="ARBA" id="ARBA00023015"/>
    </source>
</evidence>
<dbReference type="SUPFAM" id="SSF53850">
    <property type="entry name" value="Periplasmic binding protein-like II"/>
    <property type="match status" value="1"/>
</dbReference>
<dbReference type="GO" id="GO:0003700">
    <property type="term" value="F:DNA-binding transcription factor activity"/>
    <property type="evidence" value="ECO:0007669"/>
    <property type="project" value="InterPro"/>
</dbReference>
<accession>A0A1B3ZEK4</accession>
<organism evidence="6 7">
    <name type="scientific">Sphingomonas panacis</name>
    <dbReference type="NCBI Taxonomy" id="1560345"/>
    <lineage>
        <taxon>Bacteria</taxon>
        <taxon>Pseudomonadati</taxon>
        <taxon>Pseudomonadota</taxon>
        <taxon>Alphaproteobacteria</taxon>
        <taxon>Sphingomonadales</taxon>
        <taxon>Sphingomonadaceae</taxon>
        <taxon>Sphingomonas</taxon>
    </lineage>
</organism>
<dbReference type="GO" id="GO:0043565">
    <property type="term" value="F:sequence-specific DNA binding"/>
    <property type="evidence" value="ECO:0007669"/>
    <property type="project" value="TreeGrafter"/>
</dbReference>
<evidence type="ECO:0000313" key="6">
    <source>
        <dbReference type="EMBL" id="AOH85855.1"/>
    </source>
</evidence>
<dbReference type="InterPro" id="IPR005119">
    <property type="entry name" value="LysR_subst-bd"/>
</dbReference>
<dbReference type="AlphaFoldDB" id="A0A1B3ZEK4"/>
<comment type="similarity">
    <text evidence="1">Belongs to the LysR transcriptional regulatory family.</text>
</comment>
<evidence type="ECO:0000313" key="7">
    <source>
        <dbReference type="Proteomes" id="UP000094256"/>
    </source>
</evidence>
<dbReference type="InterPro" id="IPR036390">
    <property type="entry name" value="WH_DNA-bd_sf"/>
</dbReference>
<dbReference type="PROSITE" id="PS50931">
    <property type="entry name" value="HTH_LYSR"/>
    <property type="match status" value="1"/>
</dbReference>
<gene>
    <name evidence="6" type="ORF">AWL63_19750</name>
</gene>
<name>A0A1B3ZEK4_9SPHN</name>
<dbReference type="Gene3D" id="3.40.190.10">
    <property type="entry name" value="Periplasmic binding protein-like II"/>
    <property type="match status" value="2"/>
</dbReference>
<protein>
    <recommendedName>
        <fullName evidence="5">HTH lysR-type domain-containing protein</fullName>
    </recommendedName>
</protein>
<keyword evidence="2" id="KW-0805">Transcription regulation</keyword>
<dbReference type="Pfam" id="PF00126">
    <property type="entry name" value="HTH_1"/>
    <property type="match status" value="1"/>
</dbReference>
<keyword evidence="7" id="KW-1185">Reference proteome</keyword>
<evidence type="ECO:0000256" key="1">
    <source>
        <dbReference type="ARBA" id="ARBA00009437"/>
    </source>
</evidence>
<dbReference type="KEGG" id="span:AWL63_19750"/>
<feature type="domain" description="HTH lysR-type" evidence="5">
    <location>
        <begin position="6"/>
        <end position="63"/>
    </location>
</feature>
<dbReference type="Pfam" id="PF03466">
    <property type="entry name" value="LysR_substrate"/>
    <property type="match status" value="1"/>
</dbReference>
<dbReference type="InterPro" id="IPR058163">
    <property type="entry name" value="LysR-type_TF_proteobact-type"/>
</dbReference>
<dbReference type="Gene3D" id="1.10.10.10">
    <property type="entry name" value="Winged helix-like DNA-binding domain superfamily/Winged helix DNA-binding domain"/>
    <property type="match status" value="1"/>
</dbReference>
<evidence type="ECO:0000256" key="3">
    <source>
        <dbReference type="ARBA" id="ARBA00023125"/>
    </source>
</evidence>
<evidence type="ECO:0000259" key="5">
    <source>
        <dbReference type="PROSITE" id="PS50931"/>
    </source>
</evidence>
<dbReference type="Proteomes" id="UP000094256">
    <property type="component" value="Chromosome"/>
</dbReference>